<dbReference type="Pfam" id="PF01751">
    <property type="entry name" value="Toprim"/>
    <property type="match status" value="1"/>
</dbReference>
<dbReference type="InterPro" id="IPR011557">
    <property type="entry name" value="GyrB"/>
</dbReference>
<comment type="similarity">
    <text evidence="3">Belongs to the type II topoisomerase GyrB family.</text>
</comment>
<protein>
    <recommendedName>
        <fullName evidence="4">DNA topoisomerase (ATP-hydrolyzing)</fullName>
        <ecNumber evidence="4">5.6.2.2</ecNumber>
    </recommendedName>
</protein>
<dbReference type="SUPFAM" id="SSF55874">
    <property type="entry name" value="ATPase domain of HSP90 chaperone/DNA topoisomerase II/histidine kinase"/>
    <property type="match status" value="1"/>
</dbReference>
<dbReference type="InterPro" id="IPR013506">
    <property type="entry name" value="Topo_IIA_bsu_dom2"/>
</dbReference>
<dbReference type="EC" id="5.6.2.2" evidence="4"/>
<dbReference type="EMBL" id="CAADRM010000100">
    <property type="protein sequence ID" value="VFU14949.1"/>
    <property type="molecule type" value="Genomic_DNA"/>
</dbReference>
<dbReference type="InterPro" id="IPR013759">
    <property type="entry name" value="Topo_IIA_B_C"/>
</dbReference>
<evidence type="ECO:0000256" key="11">
    <source>
        <dbReference type="ARBA" id="ARBA00023235"/>
    </source>
</evidence>
<dbReference type="GO" id="GO:0003677">
    <property type="term" value="F:DNA binding"/>
    <property type="evidence" value="ECO:0007669"/>
    <property type="project" value="UniProtKB-KW"/>
</dbReference>
<dbReference type="GO" id="GO:0003918">
    <property type="term" value="F:DNA topoisomerase type II (double strand cut, ATP-hydrolyzing) activity"/>
    <property type="evidence" value="ECO:0007669"/>
    <property type="project" value="UniProtKB-EC"/>
</dbReference>
<dbReference type="GO" id="GO:0006265">
    <property type="term" value="P:DNA topological change"/>
    <property type="evidence" value="ECO:0007669"/>
    <property type="project" value="InterPro"/>
</dbReference>
<dbReference type="InterPro" id="IPR014721">
    <property type="entry name" value="Ribsml_uS5_D2-typ_fold_subgr"/>
</dbReference>
<gene>
    <name evidence="13" type="primary">gyrB</name>
    <name evidence="13" type="ORF">SCFA_370002</name>
</gene>
<dbReference type="Gene3D" id="3.40.50.670">
    <property type="match status" value="2"/>
</dbReference>
<dbReference type="InterPro" id="IPR006171">
    <property type="entry name" value="TOPRIM_dom"/>
</dbReference>
<dbReference type="PANTHER" id="PTHR45866">
    <property type="entry name" value="DNA GYRASE/TOPOISOMERASE SUBUNIT B"/>
    <property type="match status" value="1"/>
</dbReference>
<dbReference type="NCBIfam" id="NF004189">
    <property type="entry name" value="PRK05644.1"/>
    <property type="match status" value="1"/>
</dbReference>
<keyword evidence="10" id="KW-0238">DNA-binding</keyword>
<dbReference type="InterPro" id="IPR000565">
    <property type="entry name" value="Topo_IIA_B"/>
</dbReference>
<dbReference type="CDD" id="cd00822">
    <property type="entry name" value="TopoII_Trans_DNA_gyrase"/>
    <property type="match status" value="1"/>
</dbReference>
<keyword evidence="9" id="KW-0799">Topoisomerase</keyword>
<proteinExistence type="inferred from homology"/>
<evidence type="ECO:0000256" key="7">
    <source>
        <dbReference type="ARBA" id="ARBA00022840"/>
    </source>
</evidence>
<dbReference type="SUPFAM" id="SSF54211">
    <property type="entry name" value="Ribosomal protein S5 domain 2-like"/>
    <property type="match status" value="1"/>
</dbReference>
<dbReference type="PRINTS" id="PR01159">
    <property type="entry name" value="DNAGYRASEB"/>
</dbReference>
<dbReference type="InterPro" id="IPR018522">
    <property type="entry name" value="TopoIIA_CS"/>
</dbReference>
<evidence type="ECO:0000256" key="10">
    <source>
        <dbReference type="ARBA" id="ARBA00023125"/>
    </source>
</evidence>
<keyword evidence="7" id="KW-0067">ATP-binding</keyword>
<keyword evidence="5" id="KW-0479">Metal-binding</keyword>
<comment type="cofactor">
    <cofactor evidence="2">
        <name>Mg(2+)</name>
        <dbReference type="ChEBI" id="CHEBI:18420"/>
    </cofactor>
</comment>
<accession>A0A485M157</accession>
<dbReference type="Gene3D" id="3.30.565.10">
    <property type="entry name" value="Histidine kinase-like ATPase, C-terminal domain"/>
    <property type="match status" value="1"/>
</dbReference>
<feature type="domain" description="Toprim" evidence="12">
    <location>
        <begin position="419"/>
        <end position="534"/>
    </location>
</feature>
<dbReference type="PROSITE" id="PS00177">
    <property type="entry name" value="TOPOISOMERASE_II"/>
    <property type="match status" value="1"/>
</dbReference>
<evidence type="ECO:0000256" key="1">
    <source>
        <dbReference type="ARBA" id="ARBA00000185"/>
    </source>
</evidence>
<dbReference type="FunFam" id="3.30.230.10:FF:000005">
    <property type="entry name" value="DNA gyrase subunit B"/>
    <property type="match status" value="1"/>
</dbReference>
<dbReference type="InterPro" id="IPR013760">
    <property type="entry name" value="Topo_IIA-like_dom_sf"/>
</dbReference>
<name>A0A485M157_9ZZZZ</name>
<dbReference type="SMART" id="SM00387">
    <property type="entry name" value="HATPase_c"/>
    <property type="match status" value="1"/>
</dbReference>
<organism evidence="13">
    <name type="scientific">anaerobic digester metagenome</name>
    <dbReference type="NCBI Taxonomy" id="1263854"/>
    <lineage>
        <taxon>unclassified sequences</taxon>
        <taxon>metagenomes</taxon>
        <taxon>ecological metagenomes</taxon>
    </lineage>
</organism>
<dbReference type="Pfam" id="PF00986">
    <property type="entry name" value="DNA_gyraseB_C"/>
    <property type="match status" value="1"/>
</dbReference>
<evidence type="ECO:0000256" key="9">
    <source>
        <dbReference type="ARBA" id="ARBA00023029"/>
    </source>
</evidence>
<dbReference type="GO" id="GO:0005524">
    <property type="term" value="F:ATP binding"/>
    <property type="evidence" value="ECO:0007669"/>
    <property type="project" value="UniProtKB-KW"/>
</dbReference>
<comment type="catalytic activity">
    <reaction evidence="1">
        <text>ATP-dependent breakage, passage and rejoining of double-stranded DNA.</text>
        <dbReference type="EC" id="5.6.2.2"/>
    </reaction>
</comment>
<evidence type="ECO:0000313" key="13">
    <source>
        <dbReference type="EMBL" id="VFU14949.1"/>
    </source>
</evidence>
<dbReference type="SUPFAM" id="SSF56719">
    <property type="entry name" value="Type II DNA topoisomerase"/>
    <property type="match status" value="1"/>
</dbReference>
<dbReference type="InterPro" id="IPR003594">
    <property type="entry name" value="HATPase_dom"/>
</dbReference>
<dbReference type="PANTHER" id="PTHR45866:SF1">
    <property type="entry name" value="DNA GYRASE SUBUNIT B, MITOCHONDRIAL"/>
    <property type="match status" value="1"/>
</dbReference>
<dbReference type="HAMAP" id="MF_01898">
    <property type="entry name" value="GyrB"/>
    <property type="match status" value="1"/>
</dbReference>
<dbReference type="FunFam" id="3.30.565.10:FF:000002">
    <property type="entry name" value="DNA gyrase subunit B"/>
    <property type="match status" value="1"/>
</dbReference>
<dbReference type="Pfam" id="PF00204">
    <property type="entry name" value="DNA_gyraseB"/>
    <property type="match status" value="1"/>
</dbReference>
<dbReference type="AlphaFoldDB" id="A0A485M157"/>
<keyword evidence="6" id="KW-0547">Nucleotide-binding</keyword>
<dbReference type="InterPro" id="IPR036890">
    <property type="entry name" value="HATPase_C_sf"/>
</dbReference>
<dbReference type="InterPro" id="IPR002288">
    <property type="entry name" value="DNA_gyrase_B_C"/>
</dbReference>
<evidence type="ECO:0000259" key="12">
    <source>
        <dbReference type="PROSITE" id="PS50880"/>
    </source>
</evidence>
<dbReference type="InterPro" id="IPR034160">
    <property type="entry name" value="TOPRIM_GyrB"/>
</dbReference>
<evidence type="ECO:0000256" key="2">
    <source>
        <dbReference type="ARBA" id="ARBA00001946"/>
    </source>
</evidence>
<dbReference type="InterPro" id="IPR020568">
    <property type="entry name" value="Ribosomal_Su5_D2-typ_SF"/>
</dbReference>
<dbReference type="CDD" id="cd03366">
    <property type="entry name" value="TOPRIM_TopoIIA_GyrB"/>
    <property type="match status" value="1"/>
</dbReference>
<dbReference type="Pfam" id="PF02518">
    <property type="entry name" value="HATPase_c"/>
    <property type="match status" value="1"/>
</dbReference>
<dbReference type="CDD" id="cd16928">
    <property type="entry name" value="HATPase_GyrB-like"/>
    <property type="match status" value="1"/>
</dbReference>
<dbReference type="InterPro" id="IPR001241">
    <property type="entry name" value="Topo_IIA"/>
</dbReference>
<dbReference type="GO" id="GO:0005694">
    <property type="term" value="C:chromosome"/>
    <property type="evidence" value="ECO:0007669"/>
    <property type="project" value="InterPro"/>
</dbReference>
<dbReference type="FunFam" id="3.40.50.670:FF:000001">
    <property type="entry name" value="DNA topoisomerase 2"/>
    <property type="match status" value="1"/>
</dbReference>
<dbReference type="SMART" id="SM00433">
    <property type="entry name" value="TOP2c"/>
    <property type="match status" value="1"/>
</dbReference>
<keyword evidence="11 13" id="KW-0413">Isomerase</keyword>
<evidence type="ECO:0000256" key="5">
    <source>
        <dbReference type="ARBA" id="ARBA00022723"/>
    </source>
</evidence>
<reference evidence="13" key="1">
    <citation type="submission" date="2019-03" db="EMBL/GenBank/DDBJ databases">
        <authorList>
            <person name="Hao L."/>
        </authorList>
    </citation>
    <scope>NUCLEOTIDE SEQUENCE</scope>
</reference>
<evidence type="ECO:0000256" key="6">
    <source>
        <dbReference type="ARBA" id="ARBA00022741"/>
    </source>
</evidence>
<keyword evidence="8" id="KW-0460">Magnesium</keyword>
<dbReference type="Gene3D" id="3.30.230.10">
    <property type="match status" value="1"/>
</dbReference>
<evidence type="ECO:0000256" key="8">
    <source>
        <dbReference type="ARBA" id="ARBA00022842"/>
    </source>
</evidence>
<dbReference type="PRINTS" id="PR00418">
    <property type="entry name" value="TPI2FAMILY"/>
</dbReference>
<evidence type="ECO:0000256" key="4">
    <source>
        <dbReference type="ARBA" id="ARBA00012895"/>
    </source>
</evidence>
<dbReference type="NCBIfam" id="TIGR01059">
    <property type="entry name" value="gyrB"/>
    <property type="match status" value="1"/>
</dbReference>
<dbReference type="PROSITE" id="PS50880">
    <property type="entry name" value="TOPRIM"/>
    <property type="match status" value="1"/>
</dbReference>
<sequence>MKNNSVEGYTAKDIKVLGGFEAVRLRPAMYIGSTSSQGLHHLVFEVVDNSVDEATAGYCDNIKVTIHMDESITVSDNGRGVPVDIHQDTGRPGVEVVMTTLHAGGKFDNSIYKVSGGLHGVGVSVVNALSERLDIEVYRDGYVYTQTYEQGVPVTDLIRKEKTERTGTTVHFKPDPDIFEVTTYEFDILANRLREMAFLNKGLRIELEDERTDTTEVFHFNEGLIDFVKYLNAKKKPIHPPIYFKKTKGDVVVECVFQYNTSYSESVFSFANNINTHDGGTHVVGFRKALTRTINAYGKDKGLLKNSKVTILGDDTKEGLCAVISVLLPRPQFEGQTKAKLGNSEISGITESATNDAVSQYFNENPNDAAIIIKKIIDSAQAREAARKARELTRRKSAFENTLLPGKLADCQEKDPALSELFIVEGDSAGGSAKQGRDRKNQAILPLRGKILNVEKARVDKMLSNQEIKSLVTALGTGIGSDHFDISRLRYHKIIIMTDADVDGAHIRTLLLTFFFRQMPEIIERGHLYIAQPPLFKIAKGKKLWYLLNEELMDEFLMKNAVKDIVLKGETEITGSELSRYIKLINRRKSILMNYEHRNMDERVIQSSSYLDPELFRDVFNAAGINEGIKQVIREWFPNLGPFTSDVLEDQVIFHTVKNGLRKETIIDQKLFETKGFEELQKIHSQLKRIGRPPFTIVSNSTSFVVPNLREAAQKIFDEAKKGYTLQRYKGLGEMNPDQLWETTMDPERRSLLKVSIEDAVETDQIFTTLMGDDVVPRREFIEKNALKVTNLDI</sequence>
<evidence type="ECO:0000256" key="3">
    <source>
        <dbReference type="ARBA" id="ARBA00010708"/>
    </source>
</evidence>
<dbReference type="GO" id="GO:0046872">
    <property type="term" value="F:metal ion binding"/>
    <property type="evidence" value="ECO:0007669"/>
    <property type="project" value="UniProtKB-KW"/>
</dbReference>
<dbReference type="NCBIfam" id="NF011501">
    <property type="entry name" value="PRK14939.1"/>
    <property type="match status" value="1"/>
</dbReference>